<dbReference type="SUPFAM" id="SSF56235">
    <property type="entry name" value="N-terminal nucleophile aminohydrolases (Ntn hydrolases)"/>
    <property type="match status" value="1"/>
</dbReference>
<dbReference type="EMBL" id="JACMSC010000016">
    <property type="protein sequence ID" value="KAG6484040.1"/>
    <property type="molecule type" value="Genomic_DNA"/>
</dbReference>
<reference evidence="6 7" key="1">
    <citation type="submission" date="2020-08" db="EMBL/GenBank/DDBJ databases">
        <title>Plant Genome Project.</title>
        <authorList>
            <person name="Zhang R.-G."/>
        </authorList>
    </citation>
    <scope>NUCLEOTIDE SEQUENCE [LARGE SCALE GENOMIC DNA]</scope>
    <source>
        <tissue evidence="6">Rhizome</tissue>
    </source>
</reference>
<dbReference type="Pfam" id="PF00891">
    <property type="entry name" value="Methyltransf_2"/>
    <property type="match status" value="1"/>
</dbReference>
<dbReference type="GO" id="GO:0005839">
    <property type="term" value="C:proteasome core complex"/>
    <property type="evidence" value="ECO:0007669"/>
    <property type="project" value="InterPro"/>
</dbReference>
<dbReference type="InterPro" id="IPR016461">
    <property type="entry name" value="COMT-like"/>
</dbReference>
<sequence>MSEVIWYYTDPSGTFWQCNAKAIGSGSEGADSSLQEQYNKDLSLLEAETIALSILKQVMEEKVTPNNVDIAKVAPTYHLYTPAEETWRRNTTSVQVNVTFKCGIVGYCWRIASPVYAENIVNEEVDCLTSPFWFSYLKELTEMRCKDVMAKVDIDGKAHAKCADDKLKKMALRVIAESLSEEEIAGLKEAIPCDGHQQQRLVNDEVMLSYADCEGDSPNNVAENQAVTSSGGQLLDDVTRSFYHVVGGCGSREEVRQQGAPRGSMTGLELAETRRKGTFTLGVEHVGGDMFVSVPNGDVIFMKWILHDWSDEYCAKILENCWKVLLEKGNETLLSTGLAGNPTILEADGKGSCSSRQRWHHLAEIAMEQGNQR</sequence>
<dbReference type="InterPro" id="IPR029055">
    <property type="entry name" value="Ntn_hydrolases_N"/>
</dbReference>
<comment type="subunit">
    <text evidence="4">The 26S proteasome consists of a 20S proteasome core and two 19S regulatory subunits. The 20S proteasome core is composed of 28 subunits that are arranged in four stacked rings, resulting in a barrel-shaped structure. The two end rings are each formed by seven alpha subunits, and the two central rings are each formed by seven beta subunits. The catalytic chamber with the active sites is on the inside of the barrel.</text>
</comment>
<dbReference type="PANTHER" id="PTHR11746">
    <property type="entry name" value="O-METHYLTRANSFERASE"/>
    <property type="match status" value="1"/>
</dbReference>
<keyword evidence="3" id="KW-0949">S-adenosyl-L-methionine</keyword>
<dbReference type="Pfam" id="PF00227">
    <property type="entry name" value="Proteasome"/>
    <property type="match status" value="1"/>
</dbReference>
<accession>A0A8J5FH60</accession>
<dbReference type="GO" id="GO:0008171">
    <property type="term" value="F:O-methyltransferase activity"/>
    <property type="evidence" value="ECO:0007669"/>
    <property type="project" value="InterPro"/>
</dbReference>
<gene>
    <name evidence="6" type="ORF">ZIOFF_060833</name>
</gene>
<evidence type="ECO:0000256" key="4">
    <source>
        <dbReference type="ARBA" id="ARBA00026071"/>
    </source>
</evidence>
<keyword evidence="7" id="KW-1185">Reference proteome</keyword>
<dbReference type="InterPro" id="IPR001077">
    <property type="entry name" value="COMT_C"/>
</dbReference>
<evidence type="ECO:0000313" key="6">
    <source>
        <dbReference type="EMBL" id="KAG6484040.1"/>
    </source>
</evidence>
<feature type="domain" description="O-methyltransferase C-terminal" evidence="5">
    <location>
        <begin position="278"/>
        <end position="331"/>
    </location>
</feature>
<evidence type="ECO:0000313" key="7">
    <source>
        <dbReference type="Proteomes" id="UP000734854"/>
    </source>
</evidence>
<dbReference type="InterPro" id="IPR029063">
    <property type="entry name" value="SAM-dependent_MTases_sf"/>
</dbReference>
<dbReference type="Gene3D" id="3.60.20.10">
    <property type="entry name" value="Glutamine Phosphoribosylpyrophosphate, subunit 1, domain 1"/>
    <property type="match status" value="1"/>
</dbReference>
<name>A0A8J5FH60_ZINOF</name>
<dbReference type="GO" id="GO:0032259">
    <property type="term" value="P:methylation"/>
    <property type="evidence" value="ECO:0007669"/>
    <property type="project" value="UniProtKB-KW"/>
</dbReference>
<dbReference type="AlphaFoldDB" id="A0A8J5FH60"/>
<evidence type="ECO:0000256" key="1">
    <source>
        <dbReference type="ARBA" id="ARBA00022603"/>
    </source>
</evidence>
<evidence type="ECO:0000259" key="5">
    <source>
        <dbReference type="Pfam" id="PF00891"/>
    </source>
</evidence>
<protein>
    <recommendedName>
        <fullName evidence="5">O-methyltransferase C-terminal domain-containing protein</fullName>
    </recommendedName>
</protein>
<comment type="caution">
    <text evidence="6">The sequence shown here is derived from an EMBL/GenBank/DDBJ whole genome shotgun (WGS) entry which is preliminary data.</text>
</comment>
<keyword evidence="2" id="KW-0808">Transferase</keyword>
<keyword evidence="1" id="KW-0489">Methyltransferase</keyword>
<dbReference type="PROSITE" id="PS51683">
    <property type="entry name" value="SAM_OMT_II"/>
    <property type="match status" value="1"/>
</dbReference>
<evidence type="ECO:0000256" key="3">
    <source>
        <dbReference type="ARBA" id="ARBA00022691"/>
    </source>
</evidence>
<dbReference type="InterPro" id="IPR001353">
    <property type="entry name" value="Proteasome_sua/b"/>
</dbReference>
<evidence type="ECO:0000256" key="2">
    <source>
        <dbReference type="ARBA" id="ARBA00022679"/>
    </source>
</evidence>
<organism evidence="6 7">
    <name type="scientific">Zingiber officinale</name>
    <name type="common">Ginger</name>
    <name type="synonym">Amomum zingiber</name>
    <dbReference type="NCBI Taxonomy" id="94328"/>
    <lineage>
        <taxon>Eukaryota</taxon>
        <taxon>Viridiplantae</taxon>
        <taxon>Streptophyta</taxon>
        <taxon>Embryophyta</taxon>
        <taxon>Tracheophyta</taxon>
        <taxon>Spermatophyta</taxon>
        <taxon>Magnoliopsida</taxon>
        <taxon>Liliopsida</taxon>
        <taxon>Zingiberales</taxon>
        <taxon>Zingiberaceae</taxon>
        <taxon>Zingiber</taxon>
    </lineage>
</organism>
<proteinExistence type="predicted"/>
<dbReference type="SUPFAM" id="SSF53335">
    <property type="entry name" value="S-adenosyl-L-methionine-dependent methyltransferases"/>
    <property type="match status" value="1"/>
</dbReference>
<dbReference type="Proteomes" id="UP000734854">
    <property type="component" value="Unassembled WGS sequence"/>
</dbReference>
<dbReference type="GO" id="GO:0051603">
    <property type="term" value="P:proteolysis involved in protein catabolic process"/>
    <property type="evidence" value="ECO:0007669"/>
    <property type="project" value="InterPro"/>
</dbReference>
<dbReference type="Gene3D" id="3.40.50.150">
    <property type="entry name" value="Vaccinia Virus protein VP39"/>
    <property type="match status" value="1"/>
</dbReference>